<evidence type="ECO:0000256" key="7">
    <source>
        <dbReference type="RuleBase" id="RU363113"/>
    </source>
</evidence>
<proteinExistence type="inferred from homology"/>
<protein>
    <recommendedName>
        <fullName evidence="2 7">Alkylglycerone-phosphate synthase</fullName>
        <shortName evidence="7">Alkyl-DHAP synthase</shortName>
        <ecNumber evidence="2 7">2.5.1.26</ecNumber>
    </recommendedName>
</protein>
<feature type="active site" description="Proton donor/acceptor" evidence="5">
    <location>
        <position position="77"/>
    </location>
</feature>
<dbReference type="InterPro" id="IPR025650">
    <property type="entry name" value="Alkyl-DHAP_Synthase"/>
</dbReference>
<dbReference type="GO" id="GO:0050660">
    <property type="term" value="F:flavin adenine dinucleotide binding"/>
    <property type="evidence" value="ECO:0007669"/>
    <property type="project" value="InterPro"/>
</dbReference>
<dbReference type="InterPro" id="IPR004113">
    <property type="entry name" value="FAD-bd_oxidored_4_C"/>
</dbReference>
<comment type="function">
    <text evidence="7">Catalyzes the exchange of an acyl for a long-chain alkyl group and the formation of the ether bond in the biosynthesis of ether phospholipids.</text>
</comment>
<comment type="pathway">
    <text evidence="1 7">Glycerolipid metabolism; ether lipid biosynthesis.</text>
</comment>
<comment type="subunit">
    <text evidence="7">Homodimer.</text>
</comment>
<keyword evidence="7" id="KW-0808">Transferase</keyword>
<comment type="similarity">
    <text evidence="7">Belongs to the FAD-binding oxidoreductase/transferase type 4 family.</text>
</comment>
<comment type="cofactor">
    <cofactor evidence="7">
        <name>FAD</name>
        <dbReference type="ChEBI" id="CHEBI:57692"/>
    </cofactor>
</comment>
<comment type="catalytic activity">
    <reaction evidence="7">
        <text>a long chain fatty alcohol + a 1-acylglycerone 3-phosphate = a 1-O-alkylglycerone 3-phosphate + a long-chain fatty acid + H(+)</text>
        <dbReference type="Rhea" id="RHEA:36171"/>
        <dbReference type="ChEBI" id="CHEBI:15378"/>
        <dbReference type="ChEBI" id="CHEBI:17135"/>
        <dbReference type="ChEBI" id="CHEBI:57534"/>
        <dbReference type="ChEBI" id="CHEBI:57560"/>
        <dbReference type="ChEBI" id="CHEBI:73315"/>
        <dbReference type="EC" id="2.5.1.26"/>
    </reaction>
</comment>
<dbReference type="EC" id="2.5.1.26" evidence="2 7"/>
<reference evidence="9" key="1">
    <citation type="submission" date="2019-09" db="EMBL/GenBank/DDBJ databases">
        <title>Organ-specific transcriptomic study of the physiology of the cattle tick, Rhipicephalus microplus.</title>
        <authorList>
            <person name="Tirloni L."/>
            <person name="Braz G."/>
            <person name="Gandara A.C.P."/>
            <person name="Sabadin G.A."/>
            <person name="da Silva R.M."/>
            <person name="Guizzo M.G."/>
            <person name="Machado J.A."/>
            <person name="Costa E.P."/>
            <person name="Gomes H.F."/>
            <person name="Moraes J."/>
            <person name="Mota M.B.S."/>
            <person name="Mesquita R.D."/>
            <person name="Alvarenga P.H."/>
            <person name="Alves F."/>
            <person name="Seixas A."/>
            <person name="da Fonseca R.N."/>
            <person name="Fogaca A."/>
            <person name="Logullo C."/>
            <person name="Tanaka A."/>
            <person name="Daffre S."/>
            <person name="Termignoni C."/>
            <person name="Vaz I.S.Jr."/>
            <person name="Oliveira P.L."/>
            <person name="Ribeiro J.M."/>
        </authorList>
    </citation>
    <scope>NUCLEOTIDE SEQUENCE</scope>
    <source>
        <strain evidence="9">Porto Alegre</strain>
    </source>
</reference>
<dbReference type="EMBL" id="GHWJ01009752">
    <property type="protein sequence ID" value="NOV42489.1"/>
    <property type="molecule type" value="Transcribed_RNA"/>
</dbReference>
<dbReference type="SUPFAM" id="SSF55103">
    <property type="entry name" value="FAD-linked oxidases, C-terminal domain"/>
    <property type="match status" value="1"/>
</dbReference>
<dbReference type="AlphaFoldDB" id="A0A6M2D8S1"/>
<dbReference type="InterPro" id="IPR016171">
    <property type="entry name" value="Vanillyl_alc_oxidase_C-sub2"/>
</dbReference>
<evidence type="ECO:0000256" key="3">
    <source>
        <dbReference type="ARBA" id="ARBA00022630"/>
    </source>
</evidence>
<organism evidence="9">
    <name type="scientific">Rhipicephalus microplus</name>
    <name type="common">Cattle tick</name>
    <name type="synonym">Boophilus microplus</name>
    <dbReference type="NCBI Taxonomy" id="6941"/>
    <lineage>
        <taxon>Eukaryota</taxon>
        <taxon>Metazoa</taxon>
        <taxon>Ecdysozoa</taxon>
        <taxon>Arthropoda</taxon>
        <taxon>Chelicerata</taxon>
        <taxon>Arachnida</taxon>
        <taxon>Acari</taxon>
        <taxon>Parasitiformes</taxon>
        <taxon>Ixodida</taxon>
        <taxon>Ixodoidea</taxon>
        <taxon>Ixodidae</taxon>
        <taxon>Rhipicephalinae</taxon>
        <taxon>Rhipicephalus</taxon>
        <taxon>Boophilus</taxon>
    </lineage>
</organism>
<sequence length="158" mass="17664">MRGYMLTFVIAYIRDLGLDFSVVAESFETSVPWDRVVDLCRNVKDVIMRETRNHGVSLPPLVSCRVTQTYDAGACVYFYFAFNYSGVADPVHAYEEIEAAARDEILACGGSISHHHGVGKIRKRWLEQTISSTGLQMLRAVKQSVDPQNIFANGNLAM</sequence>
<evidence type="ECO:0000313" key="9">
    <source>
        <dbReference type="EMBL" id="NOV42489.1"/>
    </source>
</evidence>
<accession>A0A6M2D8S1</accession>
<dbReference type="PANTHER" id="PTHR46568:SF1">
    <property type="entry name" value="ALKYLDIHYDROXYACETONEPHOSPHATE SYNTHASE, PEROXISOMAL"/>
    <property type="match status" value="1"/>
</dbReference>
<dbReference type="InterPro" id="IPR016164">
    <property type="entry name" value="FAD-linked_Oxase-like_C"/>
</dbReference>
<evidence type="ECO:0000259" key="8">
    <source>
        <dbReference type="Pfam" id="PF02913"/>
    </source>
</evidence>
<dbReference type="Pfam" id="PF02913">
    <property type="entry name" value="FAD-oxidase_C"/>
    <property type="match status" value="1"/>
</dbReference>
<comment type="subcellular location">
    <subcellularLocation>
        <location evidence="7">Peroxisome</location>
    </subcellularLocation>
</comment>
<evidence type="ECO:0000256" key="5">
    <source>
        <dbReference type="PIRSR" id="PIRSR625650-1"/>
    </source>
</evidence>
<dbReference type="PANTHER" id="PTHR46568">
    <property type="entry name" value="ALKYLDIHYDROXYACETONEPHOSPHATE SYNTHASE, PEROXISOMAL"/>
    <property type="match status" value="1"/>
</dbReference>
<dbReference type="Gene3D" id="3.30.300.330">
    <property type="match status" value="1"/>
</dbReference>
<evidence type="ECO:0000256" key="1">
    <source>
        <dbReference type="ARBA" id="ARBA00004670"/>
    </source>
</evidence>
<dbReference type="VEuPathDB" id="VectorBase:LOC119180102"/>
<name>A0A6M2D8S1_RHIMP</name>
<dbReference type="GO" id="GO:0008609">
    <property type="term" value="F:alkylglycerone-phosphate synthase activity"/>
    <property type="evidence" value="ECO:0007669"/>
    <property type="project" value="UniProtKB-EC"/>
</dbReference>
<keyword evidence="4 7" id="KW-0274">FAD</keyword>
<dbReference type="FunFam" id="3.30.300.330:FF:000001">
    <property type="entry name" value="Alkylglycerone-phosphate synthase"/>
    <property type="match status" value="1"/>
</dbReference>
<dbReference type="OrthoDB" id="7786253at2759"/>
<dbReference type="GO" id="GO:0005777">
    <property type="term" value="C:peroxisome"/>
    <property type="evidence" value="ECO:0007669"/>
    <property type="project" value="UniProtKB-SubCell"/>
</dbReference>
<dbReference type="GO" id="GO:0008611">
    <property type="term" value="P:ether lipid biosynthetic process"/>
    <property type="evidence" value="ECO:0007669"/>
    <property type="project" value="UniProtKB-UniPathway"/>
</dbReference>
<evidence type="ECO:0000256" key="4">
    <source>
        <dbReference type="ARBA" id="ARBA00022827"/>
    </source>
</evidence>
<keyword evidence="7" id="KW-0576">Peroxisome</keyword>
<evidence type="ECO:0000256" key="2">
    <source>
        <dbReference type="ARBA" id="ARBA00012385"/>
    </source>
</evidence>
<feature type="binding site" evidence="6">
    <location>
        <position position="14"/>
    </location>
    <ligand>
        <name>substrate</name>
    </ligand>
</feature>
<keyword evidence="7" id="KW-0444">Lipid biosynthesis</keyword>
<keyword evidence="3 7" id="KW-0285">Flavoprotein</keyword>
<feature type="domain" description="FAD-binding oxidoreductase/transferase type 4 C-terminal" evidence="8">
    <location>
        <begin position="5"/>
        <end position="155"/>
    </location>
</feature>
<keyword evidence="7" id="KW-0443">Lipid metabolism</keyword>
<dbReference type="Gene3D" id="1.10.45.10">
    <property type="entry name" value="Vanillyl-alcohol Oxidase, Chain A, domain 4"/>
    <property type="match status" value="1"/>
</dbReference>
<evidence type="ECO:0000256" key="6">
    <source>
        <dbReference type="PIRSR" id="PIRSR625650-2"/>
    </source>
</evidence>
<dbReference type="UniPathway" id="UPA00781"/>